<comment type="subcellular location">
    <subcellularLocation>
        <location evidence="1">Cell outer membrane</location>
    </subcellularLocation>
</comment>
<dbReference type="InterPro" id="IPR006665">
    <property type="entry name" value="OmpA-like"/>
</dbReference>
<dbReference type="RefSeq" id="WP_195900533.1">
    <property type="nucleotide sequence ID" value="NZ_JADOGI010000169.1"/>
</dbReference>
<dbReference type="SUPFAM" id="SSF103088">
    <property type="entry name" value="OmpA-like"/>
    <property type="match status" value="1"/>
</dbReference>
<dbReference type="Gene3D" id="3.30.1330.60">
    <property type="entry name" value="OmpA-like domain"/>
    <property type="match status" value="1"/>
</dbReference>
<feature type="domain" description="OmpA-like" evidence="7">
    <location>
        <begin position="222"/>
        <end position="345"/>
    </location>
</feature>
<name>A0A931AH95_9ACTN</name>
<feature type="region of interest" description="Disordered" evidence="5">
    <location>
        <begin position="170"/>
        <end position="189"/>
    </location>
</feature>
<sequence>MRARVLAAVLLGLLTACADTPPATQGTPPPATKTSQAPPARQAYERTGGCQSGGDDVPFKAEVIGIERQQRHTRLRLALSLNGVDKWHGMNFFGRLDFAAFRLLDPVGRRLYRAKSSPELDQFGWFHKDIRYETENYYDPIPASVEQLTVIPPCSFGEMTGIPVTDAEVPADPSPRPTTSFGDDEPGTRVVLTTDPPPAGAAPDYSDLYAVEEGAQEKSTGTDEETIALRADVLFAFDKATLSAKARAVIDDVAEETRRRADPSKPPVLITGHTDSKGDDPYNLRLSLRRAEVVRSYLSRTLGTDYQYKAEGKGETQPVAEEGGSDDEKASAKNRRVEVSYRIKQTVTTTGAPTSGTTTAPVPGGAGRPAPFQADAGLGQPVAELKHPDGWLLRVHRPYRDGAFMVGVYEIANETGGWEHNLTPRDDGDQPGSMFGALHWIDPASNRRQRVVRVGKYGNAPDGYTYVASQEITGEWGQAWTEHVPYRIHAYYAPPPDGVTTLTLDAGPYGQVPNVPIK</sequence>
<evidence type="ECO:0000256" key="5">
    <source>
        <dbReference type="SAM" id="MobiDB-lite"/>
    </source>
</evidence>
<feature type="region of interest" description="Disordered" evidence="5">
    <location>
        <begin position="309"/>
        <end position="376"/>
    </location>
</feature>
<evidence type="ECO:0000256" key="6">
    <source>
        <dbReference type="SAM" id="SignalP"/>
    </source>
</evidence>
<dbReference type="PRINTS" id="PR01021">
    <property type="entry name" value="OMPADOMAIN"/>
</dbReference>
<keyword evidence="2 4" id="KW-0472">Membrane</keyword>
<organism evidence="8 9">
    <name type="scientific">Nonomuraea cypriaca</name>
    <dbReference type="NCBI Taxonomy" id="1187855"/>
    <lineage>
        <taxon>Bacteria</taxon>
        <taxon>Bacillati</taxon>
        <taxon>Actinomycetota</taxon>
        <taxon>Actinomycetes</taxon>
        <taxon>Streptosporangiales</taxon>
        <taxon>Streptosporangiaceae</taxon>
        <taxon>Nonomuraea</taxon>
    </lineage>
</organism>
<proteinExistence type="predicted"/>
<evidence type="ECO:0000256" key="1">
    <source>
        <dbReference type="ARBA" id="ARBA00004442"/>
    </source>
</evidence>
<reference evidence="8" key="1">
    <citation type="submission" date="2020-11" db="EMBL/GenBank/DDBJ databases">
        <title>Whole-genome analyses of Nonomuraea sp. K274.</title>
        <authorList>
            <person name="Veyisoglu A."/>
        </authorList>
    </citation>
    <scope>NUCLEOTIDE SEQUENCE</scope>
    <source>
        <strain evidence="8">K274</strain>
    </source>
</reference>
<feature type="region of interest" description="Disordered" evidence="5">
    <location>
        <begin position="257"/>
        <end position="282"/>
    </location>
</feature>
<dbReference type="Pfam" id="PF00691">
    <property type="entry name" value="OmpA"/>
    <property type="match status" value="1"/>
</dbReference>
<dbReference type="GO" id="GO:0009279">
    <property type="term" value="C:cell outer membrane"/>
    <property type="evidence" value="ECO:0007669"/>
    <property type="project" value="UniProtKB-SubCell"/>
</dbReference>
<feature type="compositionally biased region" description="Low complexity" evidence="5">
    <location>
        <begin position="346"/>
        <end position="371"/>
    </location>
</feature>
<keyword evidence="3" id="KW-0998">Cell outer membrane</keyword>
<feature type="chain" id="PRO_5037817368" evidence="6">
    <location>
        <begin position="19"/>
        <end position="518"/>
    </location>
</feature>
<dbReference type="CDD" id="cd07185">
    <property type="entry name" value="OmpA_C-like"/>
    <property type="match status" value="1"/>
</dbReference>
<dbReference type="Proteomes" id="UP000605361">
    <property type="component" value="Unassembled WGS sequence"/>
</dbReference>
<feature type="signal peptide" evidence="6">
    <location>
        <begin position="1"/>
        <end position="18"/>
    </location>
</feature>
<evidence type="ECO:0000256" key="3">
    <source>
        <dbReference type="ARBA" id="ARBA00023237"/>
    </source>
</evidence>
<protein>
    <submittedName>
        <fullName evidence="8">OmpA family protein</fullName>
    </submittedName>
</protein>
<dbReference type="InterPro" id="IPR036737">
    <property type="entry name" value="OmpA-like_sf"/>
</dbReference>
<gene>
    <name evidence="8" type="ORF">ITP53_39220</name>
</gene>
<dbReference type="InterPro" id="IPR050330">
    <property type="entry name" value="Bact_OuterMem_StrucFunc"/>
</dbReference>
<dbReference type="PANTHER" id="PTHR30329">
    <property type="entry name" value="STATOR ELEMENT OF FLAGELLAR MOTOR COMPLEX"/>
    <property type="match status" value="1"/>
</dbReference>
<accession>A0A931AH95</accession>
<dbReference type="PANTHER" id="PTHR30329:SF21">
    <property type="entry name" value="LIPOPROTEIN YIAD-RELATED"/>
    <property type="match status" value="1"/>
</dbReference>
<evidence type="ECO:0000256" key="2">
    <source>
        <dbReference type="ARBA" id="ARBA00023136"/>
    </source>
</evidence>
<dbReference type="PROSITE" id="PS51123">
    <property type="entry name" value="OMPA_2"/>
    <property type="match status" value="1"/>
</dbReference>
<feature type="region of interest" description="Disordered" evidence="5">
    <location>
        <begin position="19"/>
        <end position="55"/>
    </location>
</feature>
<dbReference type="PROSITE" id="PS51257">
    <property type="entry name" value="PROKAR_LIPOPROTEIN"/>
    <property type="match status" value="1"/>
</dbReference>
<feature type="compositionally biased region" description="Basic and acidic residues" evidence="5">
    <location>
        <begin position="326"/>
        <end position="341"/>
    </location>
</feature>
<evidence type="ECO:0000256" key="4">
    <source>
        <dbReference type="PROSITE-ProRule" id="PRU00473"/>
    </source>
</evidence>
<dbReference type="InterPro" id="IPR006664">
    <property type="entry name" value="OMP_bac"/>
</dbReference>
<comment type="caution">
    <text evidence="8">The sequence shown here is derived from an EMBL/GenBank/DDBJ whole genome shotgun (WGS) entry which is preliminary data.</text>
</comment>
<dbReference type="EMBL" id="JADOGI010000169">
    <property type="protein sequence ID" value="MBF8191625.1"/>
    <property type="molecule type" value="Genomic_DNA"/>
</dbReference>
<keyword evidence="9" id="KW-1185">Reference proteome</keyword>
<evidence type="ECO:0000313" key="8">
    <source>
        <dbReference type="EMBL" id="MBF8191625.1"/>
    </source>
</evidence>
<keyword evidence="6" id="KW-0732">Signal</keyword>
<dbReference type="AlphaFoldDB" id="A0A931AH95"/>
<evidence type="ECO:0000313" key="9">
    <source>
        <dbReference type="Proteomes" id="UP000605361"/>
    </source>
</evidence>
<evidence type="ECO:0000259" key="7">
    <source>
        <dbReference type="PROSITE" id="PS51123"/>
    </source>
</evidence>